<keyword evidence="2" id="KW-1185">Reference proteome</keyword>
<gene>
    <name evidence="1" type="ORF">J0895_14880</name>
</gene>
<organism evidence="1 2">
    <name type="scientific">Phormidium pseudopriestleyi FRX01</name>
    <dbReference type="NCBI Taxonomy" id="1759528"/>
    <lineage>
        <taxon>Bacteria</taxon>
        <taxon>Bacillati</taxon>
        <taxon>Cyanobacteriota</taxon>
        <taxon>Cyanophyceae</taxon>
        <taxon>Oscillatoriophycideae</taxon>
        <taxon>Oscillatoriales</taxon>
        <taxon>Oscillatoriaceae</taxon>
        <taxon>Phormidium</taxon>
    </lineage>
</organism>
<comment type="caution">
    <text evidence="1">The sequence shown here is derived from an EMBL/GenBank/DDBJ whole genome shotgun (WGS) entry which is preliminary data.</text>
</comment>
<evidence type="ECO:0000313" key="1">
    <source>
        <dbReference type="EMBL" id="MBO0350363.1"/>
    </source>
</evidence>
<dbReference type="EMBL" id="JAFLQW010000393">
    <property type="protein sequence ID" value="MBO0350363.1"/>
    <property type="molecule type" value="Genomic_DNA"/>
</dbReference>
<name>A0ABS3FUB1_9CYAN</name>
<dbReference type="RefSeq" id="WP_207088844.1">
    <property type="nucleotide sequence ID" value="NZ_JAFLQW010000393.1"/>
</dbReference>
<evidence type="ECO:0000313" key="2">
    <source>
        <dbReference type="Proteomes" id="UP000664844"/>
    </source>
</evidence>
<dbReference type="Proteomes" id="UP000664844">
    <property type="component" value="Unassembled WGS sequence"/>
</dbReference>
<sequence>MAVNLFDANFYRSVNPDLAGFNDAQAFQHLINVGFNEGRKFSLYVDLNTYRVGNPDLAAAGLTTNQQLYIPFSDLGTR</sequence>
<protein>
    <submittedName>
        <fullName evidence="1">Uncharacterized protein</fullName>
    </submittedName>
</protein>
<proteinExistence type="predicted"/>
<reference evidence="1 2" key="1">
    <citation type="submission" date="2021-03" db="EMBL/GenBank/DDBJ databases">
        <title>Metabolic Capacity of the Antarctic Cyanobacterium Phormidium pseudopriestleyi that Sustains Oxygenic Photosynthesis in the Presence of Hydrogen Sulfide.</title>
        <authorList>
            <person name="Lumian J.E."/>
            <person name="Jungblut A.D."/>
            <person name="Dillon M.L."/>
            <person name="Hawes I."/>
            <person name="Doran P.T."/>
            <person name="Mackey T.J."/>
            <person name="Dick G.J."/>
            <person name="Grettenberger C.L."/>
            <person name="Sumner D.Y."/>
        </authorList>
    </citation>
    <scope>NUCLEOTIDE SEQUENCE [LARGE SCALE GENOMIC DNA]</scope>
    <source>
        <strain evidence="1 2">FRX01</strain>
    </source>
</reference>
<accession>A0ABS3FUB1</accession>